<sequence length="266" mass="28875">MTCGGVGTGKGGGGRRQPGKRNELPRTRRKSTTAMQEILRSNTYTMHRDPPKPTACLALPPSTPGLSHTHTQPSGVCEGYRDSHRARQRVGRIYLSSFVLLSTLPYLWCRYPTPLRPPTGNNNGLGGQTNAFVPSLQCCSFAFTSDMIHVPHPFFKLQPKTTLSLLHQGRAPETPAQSLTRPHGKLCSSGSLARHASQTCLSLARCHSWVVITETGGLPTHLDPPKTSPKGPTAKCHLANTAIPSSVLQLSAPAFQRRSRGHCPHR</sequence>
<proteinExistence type="predicted"/>
<keyword evidence="3" id="KW-1185">Reference proteome</keyword>
<accession>A0AAJ0EFJ6</accession>
<name>A0AAJ0EFJ6_9PEZI</name>
<evidence type="ECO:0000313" key="3">
    <source>
        <dbReference type="Proteomes" id="UP001243989"/>
    </source>
</evidence>
<feature type="region of interest" description="Disordered" evidence="1">
    <location>
        <begin position="1"/>
        <end position="79"/>
    </location>
</feature>
<dbReference type="GeneID" id="85467455"/>
<feature type="compositionally biased region" description="Polar residues" evidence="1">
    <location>
        <begin position="64"/>
        <end position="74"/>
    </location>
</feature>
<dbReference type="Proteomes" id="UP001243989">
    <property type="component" value="Unassembled WGS sequence"/>
</dbReference>
<feature type="compositionally biased region" description="Polar residues" evidence="1">
    <location>
        <begin position="32"/>
        <end position="45"/>
    </location>
</feature>
<dbReference type="EMBL" id="JAHMHQ010000007">
    <property type="protein sequence ID" value="KAK1638272.1"/>
    <property type="molecule type" value="Genomic_DNA"/>
</dbReference>
<gene>
    <name evidence="2" type="ORF">BDP81DRAFT_204965</name>
</gene>
<organism evidence="2 3">
    <name type="scientific">Colletotrichum phormii</name>
    <dbReference type="NCBI Taxonomy" id="359342"/>
    <lineage>
        <taxon>Eukaryota</taxon>
        <taxon>Fungi</taxon>
        <taxon>Dikarya</taxon>
        <taxon>Ascomycota</taxon>
        <taxon>Pezizomycotina</taxon>
        <taxon>Sordariomycetes</taxon>
        <taxon>Hypocreomycetidae</taxon>
        <taxon>Glomerellales</taxon>
        <taxon>Glomerellaceae</taxon>
        <taxon>Colletotrichum</taxon>
        <taxon>Colletotrichum acutatum species complex</taxon>
    </lineage>
</organism>
<dbReference type="AlphaFoldDB" id="A0AAJ0EFJ6"/>
<evidence type="ECO:0000256" key="1">
    <source>
        <dbReference type="SAM" id="MobiDB-lite"/>
    </source>
</evidence>
<evidence type="ECO:0000313" key="2">
    <source>
        <dbReference type="EMBL" id="KAK1638272.1"/>
    </source>
</evidence>
<reference evidence="2" key="1">
    <citation type="submission" date="2021-06" db="EMBL/GenBank/DDBJ databases">
        <title>Comparative genomics, transcriptomics and evolutionary studies reveal genomic signatures of adaptation to plant cell wall in hemibiotrophic fungi.</title>
        <authorList>
            <consortium name="DOE Joint Genome Institute"/>
            <person name="Baroncelli R."/>
            <person name="Diaz J.F."/>
            <person name="Benocci T."/>
            <person name="Peng M."/>
            <person name="Battaglia E."/>
            <person name="Haridas S."/>
            <person name="Andreopoulos W."/>
            <person name="Labutti K."/>
            <person name="Pangilinan J."/>
            <person name="Floch G.L."/>
            <person name="Makela M.R."/>
            <person name="Henrissat B."/>
            <person name="Grigoriev I.V."/>
            <person name="Crouch J.A."/>
            <person name="De Vries R.P."/>
            <person name="Sukno S.A."/>
            <person name="Thon M.R."/>
        </authorList>
    </citation>
    <scope>NUCLEOTIDE SEQUENCE</scope>
    <source>
        <strain evidence="2">CBS 102054</strain>
    </source>
</reference>
<feature type="compositionally biased region" description="Gly residues" evidence="1">
    <location>
        <begin position="1"/>
        <end position="16"/>
    </location>
</feature>
<protein>
    <submittedName>
        <fullName evidence="2">Uncharacterized protein</fullName>
    </submittedName>
</protein>
<comment type="caution">
    <text evidence="2">The sequence shown here is derived from an EMBL/GenBank/DDBJ whole genome shotgun (WGS) entry which is preliminary data.</text>
</comment>
<dbReference type="RefSeq" id="XP_060446879.1">
    <property type="nucleotide sequence ID" value="XM_060582593.1"/>
</dbReference>